<dbReference type="PANTHER" id="PTHR34598">
    <property type="entry name" value="BLL6449 PROTEIN"/>
    <property type="match status" value="1"/>
</dbReference>
<dbReference type="OrthoDB" id="412788at2759"/>
<dbReference type="InterPro" id="IPR044053">
    <property type="entry name" value="AsaB-like"/>
</dbReference>
<dbReference type="NCBIfam" id="NF041278">
    <property type="entry name" value="CmcJ_NvfI_EfuI"/>
    <property type="match status" value="1"/>
</dbReference>
<dbReference type="EMBL" id="JAGMUV010000018">
    <property type="protein sequence ID" value="KAH7128851.1"/>
    <property type="molecule type" value="Genomic_DNA"/>
</dbReference>
<accession>A0A9P9IQJ1</accession>
<dbReference type="PANTHER" id="PTHR34598:SF1">
    <property type="entry name" value="PUTATIVE (AFU_ORTHOLOGUE AFUA_3G13140)-RELATED"/>
    <property type="match status" value="1"/>
</dbReference>
<proteinExistence type="inferred from homology"/>
<organism evidence="2 3">
    <name type="scientific">Dactylonectria macrodidyma</name>
    <dbReference type="NCBI Taxonomy" id="307937"/>
    <lineage>
        <taxon>Eukaryota</taxon>
        <taxon>Fungi</taxon>
        <taxon>Dikarya</taxon>
        <taxon>Ascomycota</taxon>
        <taxon>Pezizomycotina</taxon>
        <taxon>Sordariomycetes</taxon>
        <taxon>Hypocreomycetidae</taxon>
        <taxon>Hypocreales</taxon>
        <taxon>Nectriaceae</taxon>
        <taxon>Dactylonectria</taxon>
    </lineage>
</organism>
<gene>
    <name evidence="2" type="ORF">EDB81DRAFT_845870</name>
</gene>
<evidence type="ECO:0000256" key="1">
    <source>
        <dbReference type="ARBA" id="ARBA00023604"/>
    </source>
</evidence>
<dbReference type="GO" id="GO:0016491">
    <property type="term" value="F:oxidoreductase activity"/>
    <property type="evidence" value="ECO:0007669"/>
    <property type="project" value="InterPro"/>
</dbReference>
<evidence type="ECO:0008006" key="4">
    <source>
        <dbReference type="Google" id="ProtNLM"/>
    </source>
</evidence>
<sequence>MAYSTIPRGDITAGINFYLPPQNSAQPFDYVDQPPPGKPQRNYADIVQEVLIHDIHGHESDFTLDHDAFQILHGMPASTEEEFIDDDSIKKNYYPEIEKLLLDHVPGANHVLIFDHTVRRAAPNAHRSPVLYYPDEGDALLKQRYRLINVWRPLNQRPVESFPFAFASSSMLEASDFIPVVHHHQDGAKWYYLSGMTSDERVLLKCFDSESHKPDSDIGGRVPHTAFWDPRTKTDAEPRESIEVRTLVFGP</sequence>
<name>A0A9P9IQJ1_9HYPO</name>
<dbReference type="Proteomes" id="UP000738349">
    <property type="component" value="Unassembled WGS sequence"/>
</dbReference>
<protein>
    <recommendedName>
        <fullName evidence="4">7alpha-cephem-methoxylase P8 chain</fullName>
    </recommendedName>
</protein>
<comment type="similarity">
    <text evidence="1">Belongs to the asaB hydroxylase/desaturase family.</text>
</comment>
<reference evidence="2" key="1">
    <citation type="journal article" date="2021" name="Nat. Commun.">
        <title>Genetic determinants of endophytism in the Arabidopsis root mycobiome.</title>
        <authorList>
            <person name="Mesny F."/>
            <person name="Miyauchi S."/>
            <person name="Thiergart T."/>
            <person name="Pickel B."/>
            <person name="Atanasova L."/>
            <person name="Karlsson M."/>
            <person name="Huettel B."/>
            <person name="Barry K.W."/>
            <person name="Haridas S."/>
            <person name="Chen C."/>
            <person name="Bauer D."/>
            <person name="Andreopoulos W."/>
            <person name="Pangilinan J."/>
            <person name="LaButti K."/>
            <person name="Riley R."/>
            <person name="Lipzen A."/>
            <person name="Clum A."/>
            <person name="Drula E."/>
            <person name="Henrissat B."/>
            <person name="Kohler A."/>
            <person name="Grigoriev I.V."/>
            <person name="Martin F.M."/>
            <person name="Hacquard S."/>
        </authorList>
    </citation>
    <scope>NUCLEOTIDE SEQUENCE</scope>
    <source>
        <strain evidence="2">MPI-CAGE-AT-0147</strain>
    </source>
</reference>
<keyword evidence="3" id="KW-1185">Reference proteome</keyword>
<dbReference type="AlphaFoldDB" id="A0A9P9IQJ1"/>
<comment type="caution">
    <text evidence="2">The sequence shown here is derived from an EMBL/GenBank/DDBJ whole genome shotgun (WGS) entry which is preliminary data.</text>
</comment>
<evidence type="ECO:0000313" key="3">
    <source>
        <dbReference type="Proteomes" id="UP000738349"/>
    </source>
</evidence>
<evidence type="ECO:0000313" key="2">
    <source>
        <dbReference type="EMBL" id="KAH7128851.1"/>
    </source>
</evidence>